<evidence type="ECO:0000313" key="3">
    <source>
        <dbReference type="EMBL" id="MDR7346564.1"/>
    </source>
</evidence>
<dbReference type="RefSeq" id="WP_310171683.1">
    <property type="nucleotide sequence ID" value="NZ_BAABHE010000002.1"/>
</dbReference>
<evidence type="ECO:0000313" key="4">
    <source>
        <dbReference type="Proteomes" id="UP001183794"/>
    </source>
</evidence>
<dbReference type="InterPro" id="IPR036249">
    <property type="entry name" value="Thioredoxin-like_sf"/>
</dbReference>
<dbReference type="Gene3D" id="3.40.30.10">
    <property type="entry name" value="Glutaredoxin"/>
    <property type="match status" value="1"/>
</dbReference>
<dbReference type="Proteomes" id="UP001183794">
    <property type="component" value="Unassembled WGS sequence"/>
</dbReference>
<gene>
    <name evidence="3" type="ORF">J2S62_000821</name>
</gene>
<reference evidence="3 4" key="1">
    <citation type="submission" date="2023-07" db="EMBL/GenBank/DDBJ databases">
        <title>Sequencing the genomes of 1000 actinobacteria strains.</title>
        <authorList>
            <person name="Klenk H.-P."/>
        </authorList>
    </citation>
    <scope>NUCLEOTIDE SEQUENCE [LARGE SCALE GENOMIC DNA]</scope>
    <source>
        <strain evidence="3 4">DSM 22966</strain>
    </source>
</reference>
<dbReference type="SUPFAM" id="SSF52833">
    <property type="entry name" value="Thioredoxin-like"/>
    <property type="match status" value="1"/>
</dbReference>
<dbReference type="CDD" id="cd02947">
    <property type="entry name" value="TRX_family"/>
    <property type="match status" value="1"/>
</dbReference>
<keyword evidence="4" id="KW-1185">Reference proteome</keyword>
<dbReference type="PRINTS" id="PR00421">
    <property type="entry name" value="THIOREDOXIN"/>
</dbReference>
<dbReference type="InterPro" id="IPR017937">
    <property type="entry name" value="Thioredoxin_CS"/>
</dbReference>
<sequence>MKLKNAGLETAMQQLTLETLAETVQEHATVIVDFWAPWCTTCARFSPIYSDVATQFDDVLFATVNTDEQQDLAAIMGIRSLPTLVAFRHGKHVFAKSGVTTRRQLAQIVDQIRSLEPQQDASGPDTQ</sequence>
<name>A0ABU2B0N3_9MICC</name>
<evidence type="ECO:0000256" key="1">
    <source>
        <dbReference type="ARBA" id="ARBA00023157"/>
    </source>
</evidence>
<dbReference type="PANTHER" id="PTHR45663">
    <property type="entry name" value="GEO12009P1"/>
    <property type="match status" value="1"/>
</dbReference>
<dbReference type="InterPro" id="IPR013766">
    <property type="entry name" value="Thioredoxin_domain"/>
</dbReference>
<protein>
    <submittedName>
        <fullName evidence="3">Thioredoxin</fullName>
    </submittedName>
</protein>
<dbReference type="EMBL" id="JAVDYJ010000001">
    <property type="protein sequence ID" value="MDR7346564.1"/>
    <property type="molecule type" value="Genomic_DNA"/>
</dbReference>
<dbReference type="PROSITE" id="PS51352">
    <property type="entry name" value="THIOREDOXIN_2"/>
    <property type="match status" value="1"/>
</dbReference>
<dbReference type="Pfam" id="PF00085">
    <property type="entry name" value="Thioredoxin"/>
    <property type="match status" value="1"/>
</dbReference>
<keyword evidence="1" id="KW-1015">Disulfide bond</keyword>
<organism evidence="3 4">
    <name type="scientific">Enteractinococcus fodinae</name>
    <dbReference type="NCBI Taxonomy" id="684663"/>
    <lineage>
        <taxon>Bacteria</taxon>
        <taxon>Bacillati</taxon>
        <taxon>Actinomycetota</taxon>
        <taxon>Actinomycetes</taxon>
        <taxon>Micrococcales</taxon>
        <taxon>Micrococcaceae</taxon>
    </lineage>
</organism>
<feature type="domain" description="Thioredoxin" evidence="2">
    <location>
        <begin position="1"/>
        <end position="114"/>
    </location>
</feature>
<dbReference type="PANTHER" id="PTHR45663:SF40">
    <property type="entry name" value="THIOREDOXIN 2"/>
    <property type="match status" value="1"/>
</dbReference>
<evidence type="ECO:0000259" key="2">
    <source>
        <dbReference type="PROSITE" id="PS51352"/>
    </source>
</evidence>
<proteinExistence type="predicted"/>
<accession>A0ABU2B0N3</accession>
<comment type="caution">
    <text evidence="3">The sequence shown here is derived from an EMBL/GenBank/DDBJ whole genome shotgun (WGS) entry which is preliminary data.</text>
</comment>
<dbReference type="PROSITE" id="PS00194">
    <property type="entry name" value="THIOREDOXIN_1"/>
    <property type="match status" value="1"/>
</dbReference>